<feature type="transmembrane region" description="Helical" evidence="1">
    <location>
        <begin position="40"/>
        <end position="63"/>
    </location>
</feature>
<name>A0ABW0C4J9_9FLAO</name>
<keyword evidence="1" id="KW-0812">Transmembrane</keyword>
<feature type="transmembrane region" description="Helical" evidence="1">
    <location>
        <begin position="75"/>
        <end position="92"/>
    </location>
</feature>
<feature type="transmembrane region" description="Helical" evidence="1">
    <location>
        <begin position="341"/>
        <end position="360"/>
    </location>
</feature>
<feature type="transmembrane region" description="Helical" evidence="1">
    <location>
        <begin position="7"/>
        <end position="28"/>
    </location>
</feature>
<feature type="transmembrane region" description="Helical" evidence="1">
    <location>
        <begin position="122"/>
        <end position="144"/>
    </location>
</feature>
<dbReference type="Proteomes" id="UP001596162">
    <property type="component" value="Unassembled WGS sequence"/>
</dbReference>
<evidence type="ECO:0000313" key="3">
    <source>
        <dbReference type="Proteomes" id="UP001596162"/>
    </source>
</evidence>
<gene>
    <name evidence="2" type="ORF">ACFPH8_02490</name>
</gene>
<protein>
    <submittedName>
        <fullName evidence="2">Oligosaccharide repeat unit polymerase</fullName>
    </submittedName>
</protein>
<organism evidence="2 3">
    <name type="scientific">Bizionia hallyeonensis</name>
    <dbReference type="NCBI Taxonomy" id="1123757"/>
    <lineage>
        <taxon>Bacteria</taxon>
        <taxon>Pseudomonadati</taxon>
        <taxon>Bacteroidota</taxon>
        <taxon>Flavobacteriia</taxon>
        <taxon>Flavobacteriales</taxon>
        <taxon>Flavobacteriaceae</taxon>
        <taxon>Bizionia</taxon>
    </lineage>
</organism>
<accession>A0ABW0C4J9</accession>
<dbReference type="EMBL" id="JBHSLA010000001">
    <property type="protein sequence ID" value="MFC5194189.1"/>
    <property type="molecule type" value="Genomic_DNA"/>
</dbReference>
<keyword evidence="1" id="KW-0472">Membrane</keyword>
<evidence type="ECO:0000256" key="1">
    <source>
        <dbReference type="SAM" id="Phobius"/>
    </source>
</evidence>
<feature type="transmembrane region" description="Helical" evidence="1">
    <location>
        <begin position="367"/>
        <end position="386"/>
    </location>
</feature>
<feature type="transmembrane region" description="Helical" evidence="1">
    <location>
        <begin position="151"/>
        <end position="169"/>
    </location>
</feature>
<feature type="transmembrane region" description="Helical" evidence="1">
    <location>
        <begin position="202"/>
        <end position="219"/>
    </location>
</feature>
<dbReference type="NCBIfam" id="TIGR04370">
    <property type="entry name" value="glyco_rpt_poly"/>
    <property type="match status" value="1"/>
</dbReference>
<feature type="transmembrane region" description="Helical" evidence="1">
    <location>
        <begin position="392"/>
        <end position="410"/>
    </location>
</feature>
<comment type="caution">
    <text evidence="2">The sequence shown here is derived from an EMBL/GenBank/DDBJ whole genome shotgun (WGS) entry which is preliminary data.</text>
</comment>
<dbReference type="RefSeq" id="WP_376858326.1">
    <property type="nucleotide sequence ID" value="NZ_JBHSLA010000001.1"/>
</dbReference>
<proteinExistence type="predicted"/>
<reference evidence="3" key="1">
    <citation type="journal article" date="2019" name="Int. J. Syst. Evol. Microbiol.">
        <title>The Global Catalogue of Microorganisms (GCM) 10K type strain sequencing project: providing services to taxonomists for standard genome sequencing and annotation.</title>
        <authorList>
            <consortium name="The Broad Institute Genomics Platform"/>
            <consortium name="The Broad Institute Genome Sequencing Center for Infectious Disease"/>
            <person name="Wu L."/>
            <person name="Ma J."/>
        </authorList>
    </citation>
    <scope>NUCLEOTIDE SEQUENCE [LARGE SCALE GENOMIC DNA]</scope>
    <source>
        <strain evidence="3">JCM 17978</strain>
    </source>
</reference>
<keyword evidence="3" id="KW-1185">Reference proteome</keyword>
<feature type="transmembrane region" description="Helical" evidence="1">
    <location>
        <begin position="175"/>
        <end position="190"/>
    </location>
</feature>
<sequence>MNLIKTYWLFFGSLTVGLLIWVLAYMLLPLEAVQPIKTKTILFIVSCYIAIIAGFVMFNFKTITNQRITYNTQKVVKLLLIIIVVSFALRWYDLFVNRNLSFANDLKFNRFLNDDNFKQNQVLLIVASVLKSLYFFPFVICIRANLKRPKFYIIASYVVLFFPLLEAILKGTRKPFFEIFLIIVFTLIAYQKPKINFKRISITVIAVVILMSISMLILLKRENYSENFDDTFYKSLLESRYNEILKPTDAAINYFETTNHSQLTKLYVMSGLHTGQYITHGAFEFNHIIDIDSLSIGYGMYNYSIIPKFFNKISLSSIPIANLSPRKYVYLTQFGSYYIDFRWFSLVLLFLFGVFQKYIYQKSFQSVIYSPILMYFLIINVFLMILSYTRGAGIYVLFGFLFLLFLLKIFEKKLHEESISS</sequence>
<keyword evidence="1" id="KW-1133">Transmembrane helix</keyword>
<evidence type="ECO:0000313" key="2">
    <source>
        <dbReference type="EMBL" id="MFC5194189.1"/>
    </source>
</evidence>